<protein>
    <recommendedName>
        <fullName evidence="7">Cellular morphogenesis protein</fullName>
    </recommendedName>
</protein>
<evidence type="ECO:0000313" key="6">
    <source>
        <dbReference type="Proteomes" id="UP000091918"/>
    </source>
</evidence>
<dbReference type="GO" id="GO:1902929">
    <property type="term" value="C:plasma membrane of growing cell tip"/>
    <property type="evidence" value="ECO:0007669"/>
    <property type="project" value="TreeGrafter"/>
</dbReference>
<dbReference type="Pfam" id="PF20842">
    <property type="entry name" value="Rax2_2"/>
    <property type="match status" value="1"/>
</dbReference>
<evidence type="ECO:0008006" key="7">
    <source>
        <dbReference type="Google" id="ProtNLM"/>
    </source>
</evidence>
<organism evidence="5 6">
    <name type="scientific">Emergomyces africanus</name>
    <dbReference type="NCBI Taxonomy" id="1955775"/>
    <lineage>
        <taxon>Eukaryota</taxon>
        <taxon>Fungi</taxon>
        <taxon>Dikarya</taxon>
        <taxon>Ascomycota</taxon>
        <taxon>Pezizomycotina</taxon>
        <taxon>Eurotiomycetes</taxon>
        <taxon>Eurotiomycetidae</taxon>
        <taxon>Onygenales</taxon>
        <taxon>Ajellomycetaceae</taxon>
        <taxon>Emergomyces</taxon>
    </lineage>
</organism>
<dbReference type="InterPro" id="IPR015915">
    <property type="entry name" value="Kelch-typ_b-propeller"/>
</dbReference>
<dbReference type="STRING" id="1658172.A0A1B7P8E1"/>
<evidence type="ECO:0000259" key="4">
    <source>
        <dbReference type="Pfam" id="PF20843"/>
    </source>
</evidence>
<keyword evidence="1" id="KW-0472">Membrane</keyword>
<gene>
    <name evidence="5" type="ORF">ACJ72_00444</name>
</gene>
<feature type="domain" description="Rax2-like third" evidence="4">
    <location>
        <begin position="394"/>
        <end position="550"/>
    </location>
</feature>
<dbReference type="Gene3D" id="2.120.10.80">
    <property type="entry name" value="Kelch-type beta propeller"/>
    <property type="match status" value="1"/>
</dbReference>
<comment type="caution">
    <text evidence="5">The sequence shown here is derived from an EMBL/GenBank/DDBJ whole genome shotgun (WGS) entry which is preliminary data.</text>
</comment>
<dbReference type="Pfam" id="PF12768">
    <property type="entry name" value="Rax2"/>
    <property type="match status" value="1"/>
</dbReference>
<dbReference type="InterPro" id="IPR048265">
    <property type="entry name" value="Rax2-like_third"/>
</dbReference>
<dbReference type="OrthoDB" id="2503993at2759"/>
<dbReference type="Pfam" id="PF20843">
    <property type="entry name" value="Rax2_3"/>
    <property type="match status" value="1"/>
</dbReference>
<dbReference type="InterPro" id="IPR024982">
    <property type="entry name" value="Rax2-like_C"/>
</dbReference>
<reference evidence="5 6" key="1">
    <citation type="submission" date="2015-07" db="EMBL/GenBank/DDBJ databases">
        <title>Emmonsia species relationships and genome sequence.</title>
        <authorList>
            <person name="Cuomo C.A."/>
            <person name="Schwartz I.S."/>
            <person name="Kenyon C."/>
            <person name="de Hoog G.S."/>
            <person name="Govender N.P."/>
            <person name="Botha A."/>
            <person name="Moreno L."/>
            <person name="de Vries M."/>
            <person name="Munoz J.F."/>
            <person name="Stielow J.B."/>
        </authorList>
    </citation>
    <scope>NUCLEOTIDE SEQUENCE [LARGE SCALE GENOMIC DNA]</scope>
    <source>
        <strain evidence="5 6">CBS 136260</strain>
    </source>
</reference>
<keyword evidence="6" id="KW-1185">Reference proteome</keyword>
<dbReference type="PANTHER" id="PTHR31778:SF2">
    <property type="entry name" value="BUD SITE SELECTION PROTEIN RAX2"/>
    <property type="match status" value="1"/>
</dbReference>
<evidence type="ECO:0000313" key="5">
    <source>
        <dbReference type="EMBL" id="OAX85177.1"/>
    </source>
</evidence>
<evidence type="ECO:0000259" key="2">
    <source>
        <dbReference type="Pfam" id="PF12768"/>
    </source>
</evidence>
<feature type="transmembrane region" description="Helical" evidence="1">
    <location>
        <begin position="1169"/>
        <end position="1192"/>
    </location>
</feature>
<dbReference type="EMBL" id="LGUA01000023">
    <property type="protein sequence ID" value="OAX85177.1"/>
    <property type="molecule type" value="Genomic_DNA"/>
</dbReference>
<keyword evidence="1" id="KW-1133">Transmembrane helix</keyword>
<sequence>MRASSLFEPATASLISSLYRSAVFAFWLLASTTNAVRFTPVAQPDLDLGPLGRIALTGNFDAITLFQYEEQRRKPSLPNGPQSHSLLATLPNGALASIASSDADILSLCPLTAKDGTINGIVVGGNFTSLGGVESQGIALFDPNSTKVTPISGLKGQVLALLCDEESGNVYVGGDFKESESNNAVIWSPKSGFSPLPFAGFNGPVTSIIKTQQGRIVFGGSFDGLGNATTPSLKDQQVVNLETASITSGSSTTRALFSNPRNVICKQSQGEGAGNPWLLADNVPGYWRAEMRFGFRPTKLRIRNTRSEGRGTKTFRFTAVPDNGILNMTYTDPTTGDLMACDARCPLSNDPSEEFRDFKFVNVVGMNGFQLDISDWYGAGGGFDSVELFQDDIYTHAVDYFNEPTCAGIATRSKATTTGSWTVTPSLQSSSDYLTAKVASIDQSSTSVTFEPDIKQSGNYSVTVFTPGCVPDNTCNARGIVNVTGTFSPGGDKQSQNLIAQTNNFDKYDQIYLGFIDASSSKFRPSVKLAPKAGQENIDVVASRVRFQLISSTGGLNGLFEFDPSSKVINSDFSKSSINKAGTDLEPEASIKSLAFGDDIIFVGGTFLGSSSKNILSVSNGKPSALPDGGLNSQVNSLLLLGDALFVGGNFSGTSGDGTSNDDTRSRLKNVAEYSLSNKVWSPLGAGFKRLLPNGRMWVKFPLIPTATSGLSCVRLTENCTMDSTRPSTPAPGFAIWVPSRGNWLQNLDVNRRAFTGGLTSSITVRNVTTLFAGNLVSGGIASRGAVALTTDHGLGLQPLPVNIQPLGGNALLQKRATSSGHVNGVITGLFYNGSGRNLTILGGHFSAMGGNDTAIENLLFFDGSNHAVTGAGPGIDAESSFLAMGVRGDTLFAGGSVKGRVSTSDINGLIAYDLKSSKYAPSQPPALEGDNVVVNSIAPRPDSDDVYVGGQFQAAGGLPCPSVCNFQPISNHWTRLGDDIRGTISVLQWATKDKLIAAGNFTVGSNATTLAIYDAESRTWSSISGASSNIIPGPITAFGFSREDGSRFWVAGKSSDDSPFLVFYDGLKFHSPGPLFGKQTTIHGIQVIGLRREHSATEMFDKDQVLLISGRLEIPDFGIASAALYNGTTLTPFILTTTTDGQPGAVAELFSENKNTFKGVRRPHSRGIVVLVSFCIALGCVFLIVLIGIILNRIQRYRQGYVTAPRGTDRRPDLQRVPPEHLLDSLRQRASGVPAI</sequence>
<feature type="domain" description="Rax2-like second" evidence="3">
    <location>
        <begin position="234"/>
        <end position="383"/>
    </location>
</feature>
<name>A0A1B7P8E1_9EURO</name>
<proteinExistence type="predicted"/>
<dbReference type="Proteomes" id="UP000091918">
    <property type="component" value="Unassembled WGS sequence"/>
</dbReference>
<keyword evidence="1" id="KW-0812">Transmembrane</keyword>
<evidence type="ECO:0000256" key="1">
    <source>
        <dbReference type="SAM" id="Phobius"/>
    </source>
</evidence>
<dbReference type="AlphaFoldDB" id="A0A1B7P8E1"/>
<dbReference type="InterPro" id="IPR011041">
    <property type="entry name" value="Quinoprot_gluc/sorb_DH_b-prop"/>
</dbReference>
<accession>A0A1B7P8E1</accession>
<feature type="domain" description="Rax2-like C-terminal" evidence="2">
    <location>
        <begin position="910"/>
        <end position="1159"/>
    </location>
</feature>
<evidence type="ECO:0000259" key="3">
    <source>
        <dbReference type="Pfam" id="PF20842"/>
    </source>
</evidence>
<dbReference type="PANTHER" id="PTHR31778">
    <property type="entry name" value="BUD SITE SELECTION PROTEIN RAX2"/>
    <property type="match status" value="1"/>
</dbReference>
<dbReference type="InterPro" id="IPR048266">
    <property type="entry name" value="Rax2-like_second"/>
</dbReference>
<dbReference type="SUPFAM" id="SSF50952">
    <property type="entry name" value="Soluble quinoprotein glucose dehydrogenase"/>
    <property type="match status" value="1"/>
</dbReference>
<dbReference type="SUPFAM" id="SSF117281">
    <property type="entry name" value="Kelch motif"/>
    <property type="match status" value="1"/>
</dbReference>